<dbReference type="GO" id="GO:0033281">
    <property type="term" value="C:TAT protein transport complex"/>
    <property type="evidence" value="ECO:0007669"/>
    <property type="project" value="UniProtKB-UniRule"/>
</dbReference>
<keyword evidence="2 10" id="KW-0813">Transport</keyword>
<comment type="similarity">
    <text evidence="10">Belongs to the TatB family.</text>
</comment>
<dbReference type="GO" id="GO:0008320">
    <property type="term" value="F:protein transmembrane transporter activity"/>
    <property type="evidence" value="ECO:0007669"/>
    <property type="project" value="UniProtKB-UniRule"/>
</dbReference>
<dbReference type="InterPro" id="IPR003369">
    <property type="entry name" value="TatA/B/E"/>
</dbReference>
<evidence type="ECO:0000313" key="12">
    <source>
        <dbReference type="Proteomes" id="UP000019146"/>
    </source>
</evidence>
<evidence type="ECO:0000256" key="9">
    <source>
        <dbReference type="ARBA" id="ARBA00023136"/>
    </source>
</evidence>
<evidence type="ECO:0000256" key="8">
    <source>
        <dbReference type="ARBA" id="ARBA00023010"/>
    </source>
</evidence>
<sequence>MLDLGITKMALIGVVALVVLGPERLPRVARTAGAVWSRAQRYIHEVKAEVTRELELEELRRIKSSLDSTARDVEATARPVVLRDDAALAAPWQSAAPDAPVTSGVASAPVSRRNWRSKRALTQVRAVRAAGHRPPAALGARSVMRRPLTPMREPRHYSWFNTYASKREPSGTQRRVA</sequence>
<dbReference type="AlphaFoldDB" id="A0A0P0RN37"/>
<dbReference type="GO" id="GO:0043953">
    <property type="term" value="P:protein transport by the Tat complex"/>
    <property type="evidence" value="ECO:0007669"/>
    <property type="project" value="UniProtKB-UniRule"/>
</dbReference>
<dbReference type="Gene3D" id="1.20.5.3310">
    <property type="match status" value="1"/>
</dbReference>
<protein>
    <recommendedName>
        <fullName evidence="10">Sec-independent protein translocase protein TatB</fullName>
    </recommendedName>
</protein>
<dbReference type="PRINTS" id="PR01506">
    <property type="entry name" value="TATBPROTEIN"/>
</dbReference>
<keyword evidence="4" id="KW-0997">Cell inner membrane</keyword>
<evidence type="ECO:0000256" key="7">
    <source>
        <dbReference type="ARBA" id="ARBA00022989"/>
    </source>
</evidence>
<evidence type="ECO:0000313" key="11">
    <source>
        <dbReference type="EMBL" id="ALL70305.1"/>
    </source>
</evidence>
<reference evidence="11 12" key="1">
    <citation type="journal article" date="2014" name="Genome Announc.">
        <title>Draft Genome Sequence of the Haloacid-Degrading Burkholderia caribensis Strain MBA4.</title>
        <authorList>
            <person name="Pan Y."/>
            <person name="Kong K.F."/>
            <person name="Tsang J.S."/>
        </authorList>
    </citation>
    <scope>NUCLEOTIDE SEQUENCE [LARGE SCALE GENOMIC DNA]</scope>
    <source>
        <strain evidence="11 12">MBA4</strain>
        <plasmid evidence="12">Plasmid</plasmid>
    </source>
</reference>
<keyword evidence="11" id="KW-0614">Plasmid</keyword>
<evidence type="ECO:0000256" key="5">
    <source>
        <dbReference type="ARBA" id="ARBA00022692"/>
    </source>
</evidence>
<proteinExistence type="inferred from homology"/>
<keyword evidence="3 10" id="KW-1003">Cell membrane</keyword>
<comment type="subunit">
    <text evidence="10">The Tat system comprises two distinct complexes: a TatABC complex, containing multiple copies of TatA, TatB and TatC subunits, and a separate TatA complex, containing only TatA subunits. Substrates initially bind to the TatABC complex, which probably triggers association of the separate TatA complex to form the active translocon.</text>
</comment>
<keyword evidence="5 10" id="KW-0812">Transmembrane</keyword>
<evidence type="ECO:0000256" key="10">
    <source>
        <dbReference type="HAMAP-Rule" id="MF_00237"/>
    </source>
</evidence>
<organism evidence="11 12">
    <name type="scientific">Paraburkholderia caribensis MBA4</name>
    <dbReference type="NCBI Taxonomy" id="1323664"/>
    <lineage>
        <taxon>Bacteria</taxon>
        <taxon>Pseudomonadati</taxon>
        <taxon>Pseudomonadota</taxon>
        <taxon>Betaproteobacteria</taxon>
        <taxon>Burkholderiales</taxon>
        <taxon>Burkholderiaceae</taxon>
        <taxon>Paraburkholderia</taxon>
    </lineage>
</organism>
<dbReference type="Pfam" id="PF02416">
    <property type="entry name" value="TatA_B_E"/>
    <property type="match status" value="1"/>
</dbReference>
<dbReference type="KEGG" id="bcai:K788_00007175"/>
<geneLocation type="plasmid" evidence="12"/>
<keyword evidence="8 10" id="KW-0811">Translocation</keyword>
<comment type="function">
    <text evidence="10">Part of the twin-arginine translocation (Tat) system that transports large folded proteins containing a characteristic twin-arginine motif in their signal peptide across membranes. Together with TatC, TatB is part of a receptor directly interacting with Tat signal peptides. TatB may form an oligomeric binding site that transiently accommodates folded Tat precursor proteins before their translocation.</text>
</comment>
<keyword evidence="9 10" id="KW-0472">Membrane</keyword>
<evidence type="ECO:0000256" key="4">
    <source>
        <dbReference type="ARBA" id="ARBA00022519"/>
    </source>
</evidence>
<dbReference type="EMBL" id="CP012748">
    <property type="protein sequence ID" value="ALL70305.1"/>
    <property type="molecule type" value="Genomic_DNA"/>
</dbReference>
<evidence type="ECO:0000256" key="6">
    <source>
        <dbReference type="ARBA" id="ARBA00022927"/>
    </source>
</evidence>
<dbReference type="PANTHER" id="PTHR33162">
    <property type="entry name" value="SEC-INDEPENDENT PROTEIN TRANSLOCASE PROTEIN TATA, CHLOROPLASTIC"/>
    <property type="match status" value="1"/>
</dbReference>
<accession>A0A0P0RN37</accession>
<dbReference type="Proteomes" id="UP000019146">
    <property type="component" value="Plasmid unnamed"/>
</dbReference>
<keyword evidence="6 10" id="KW-0653">Protein transport</keyword>
<dbReference type="HAMAP" id="MF_00237">
    <property type="entry name" value="TatB"/>
    <property type="match status" value="1"/>
</dbReference>
<comment type="subcellular location">
    <subcellularLocation>
        <location evidence="10">Cell membrane</location>
        <topology evidence="10">Single-pass membrane protein</topology>
    </subcellularLocation>
    <subcellularLocation>
        <location evidence="1">Membrane</location>
        <topology evidence="1">Single-pass membrane protein</topology>
    </subcellularLocation>
</comment>
<gene>
    <name evidence="10" type="primary">tatB</name>
    <name evidence="11" type="ORF">K788_00007175</name>
</gene>
<keyword evidence="7 10" id="KW-1133">Transmembrane helix</keyword>
<name>A0A0P0RN37_9BURK</name>
<dbReference type="InterPro" id="IPR018448">
    <property type="entry name" value="TatB"/>
</dbReference>
<dbReference type="PANTHER" id="PTHR33162:SF1">
    <property type="entry name" value="SEC-INDEPENDENT PROTEIN TRANSLOCASE PROTEIN TATA, CHLOROPLASTIC"/>
    <property type="match status" value="1"/>
</dbReference>
<evidence type="ECO:0000256" key="1">
    <source>
        <dbReference type="ARBA" id="ARBA00004167"/>
    </source>
</evidence>
<evidence type="ECO:0000256" key="3">
    <source>
        <dbReference type="ARBA" id="ARBA00022475"/>
    </source>
</evidence>
<evidence type="ECO:0000256" key="2">
    <source>
        <dbReference type="ARBA" id="ARBA00022448"/>
    </source>
</evidence>
<dbReference type="NCBIfam" id="TIGR01410">
    <property type="entry name" value="tatB"/>
    <property type="match status" value="1"/>
</dbReference>
<dbReference type="RefSeq" id="WP_082625102.1">
    <property type="nucleotide sequence ID" value="NZ_CP012748.1"/>
</dbReference>
<dbReference type="GeneID" id="88557891"/>